<keyword evidence="3" id="KW-1185">Reference proteome</keyword>
<name>A0A4Y8Q5A4_9BACL</name>
<evidence type="ECO:0000313" key="3">
    <source>
        <dbReference type="Proteomes" id="UP000298246"/>
    </source>
</evidence>
<dbReference type="AlphaFoldDB" id="A0A4Y8Q5A4"/>
<dbReference type="RefSeq" id="WP_134751307.1">
    <property type="nucleotide sequence ID" value="NZ_MYFO02000005.1"/>
</dbReference>
<evidence type="ECO:0008006" key="4">
    <source>
        <dbReference type="Google" id="ProtNLM"/>
    </source>
</evidence>
<dbReference type="OrthoDB" id="8613028at2"/>
<feature type="transmembrane region" description="Helical" evidence="1">
    <location>
        <begin position="204"/>
        <end position="229"/>
    </location>
</feature>
<feature type="transmembrane region" description="Helical" evidence="1">
    <location>
        <begin position="286"/>
        <end position="305"/>
    </location>
</feature>
<accession>A0A4Y8Q5A4</accession>
<dbReference type="PANTHER" id="PTHR37305:SF1">
    <property type="entry name" value="MEMBRANE PROTEIN"/>
    <property type="match status" value="1"/>
</dbReference>
<keyword evidence="1" id="KW-0472">Membrane</keyword>
<dbReference type="GO" id="GO:0005886">
    <property type="term" value="C:plasma membrane"/>
    <property type="evidence" value="ECO:0007669"/>
    <property type="project" value="UniProtKB-SubCell"/>
</dbReference>
<organism evidence="2 3">
    <name type="scientific">Paenibacillus athensensis</name>
    <dbReference type="NCBI Taxonomy" id="1967502"/>
    <lineage>
        <taxon>Bacteria</taxon>
        <taxon>Bacillati</taxon>
        <taxon>Bacillota</taxon>
        <taxon>Bacilli</taxon>
        <taxon>Bacillales</taxon>
        <taxon>Paenibacillaceae</taxon>
        <taxon>Paenibacillus</taxon>
    </lineage>
</organism>
<reference evidence="2 3" key="1">
    <citation type="submission" date="2017-03" db="EMBL/GenBank/DDBJ databases">
        <title>Isolation of Levoglucosan Utilizing Bacteria.</title>
        <authorList>
            <person name="Arya A.S."/>
        </authorList>
    </citation>
    <scope>NUCLEOTIDE SEQUENCE [LARGE SCALE GENOMIC DNA]</scope>
    <source>
        <strain evidence="2 3">MEC069</strain>
    </source>
</reference>
<keyword evidence="1" id="KW-0812">Transmembrane</keyword>
<feature type="transmembrane region" description="Helical" evidence="1">
    <location>
        <begin position="236"/>
        <end position="258"/>
    </location>
</feature>
<proteinExistence type="predicted"/>
<dbReference type="GO" id="GO:0140359">
    <property type="term" value="F:ABC-type transporter activity"/>
    <property type="evidence" value="ECO:0007669"/>
    <property type="project" value="InterPro"/>
</dbReference>
<dbReference type="PANTHER" id="PTHR37305">
    <property type="entry name" value="INTEGRAL MEMBRANE PROTEIN-RELATED"/>
    <property type="match status" value="1"/>
</dbReference>
<dbReference type="EMBL" id="MYFO01000007">
    <property type="protein sequence ID" value="TFE89278.1"/>
    <property type="molecule type" value="Genomic_DNA"/>
</dbReference>
<protein>
    <recommendedName>
        <fullName evidence="4">ABC transporter permease</fullName>
    </recommendedName>
</protein>
<feature type="transmembrane region" description="Helical" evidence="1">
    <location>
        <begin position="155"/>
        <end position="184"/>
    </location>
</feature>
<feature type="transmembrane region" description="Helical" evidence="1">
    <location>
        <begin position="21"/>
        <end position="42"/>
    </location>
</feature>
<dbReference type="Proteomes" id="UP000298246">
    <property type="component" value="Unassembled WGS sequence"/>
</dbReference>
<evidence type="ECO:0000313" key="2">
    <source>
        <dbReference type="EMBL" id="TFE89278.1"/>
    </source>
</evidence>
<sequence>MSRLLNLLRNETMKVYIRPRTWILTGLLMLITGIAAVVLHTAPEEQAGGQGWKAAVRQSIEASKQDLEDPGVPDSRKKQLRSDIAIGEYSLAHNVPPMETTLWGGVQSSAALIPLVTLFTVIIAGDMVAGEFTWGTIKLLLIRPASRSKILLAKYMATLLFAAALLLVLLLTTLIVNGFLYGFAQTGMPYLKTTAEGAVRESPMLLYILQTYGLKLIELVMVVTLAFMISTVFRSASLAIGLSIFIMFAGQILSFLLLRYSWGKYFLFANTDLTVYLEGRPPADGMTAGFSVMVLLLYFLVFNVLSWEIFRRRDVAA</sequence>
<dbReference type="Pfam" id="PF12679">
    <property type="entry name" value="ABC2_membrane_2"/>
    <property type="match status" value="1"/>
</dbReference>
<feature type="transmembrane region" description="Helical" evidence="1">
    <location>
        <begin position="111"/>
        <end position="134"/>
    </location>
</feature>
<keyword evidence="1" id="KW-1133">Transmembrane helix</keyword>
<gene>
    <name evidence="2" type="ORF">B5M42_07390</name>
</gene>
<comment type="caution">
    <text evidence="2">The sequence shown here is derived from an EMBL/GenBank/DDBJ whole genome shotgun (WGS) entry which is preliminary data.</text>
</comment>
<evidence type="ECO:0000256" key="1">
    <source>
        <dbReference type="SAM" id="Phobius"/>
    </source>
</evidence>